<dbReference type="InterPro" id="IPR002110">
    <property type="entry name" value="Ankyrin_rpt"/>
</dbReference>
<evidence type="ECO:0000313" key="5">
    <source>
        <dbReference type="EMBL" id="KAF2448856.1"/>
    </source>
</evidence>
<dbReference type="Gene3D" id="1.25.40.20">
    <property type="entry name" value="Ankyrin repeat-containing domain"/>
    <property type="match status" value="3"/>
</dbReference>
<dbReference type="Pfam" id="PF00023">
    <property type="entry name" value="Ank"/>
    <property type="match status" value="1"/>
</dbReference>
<dbReference type="Pfam" id="PF14420">
    <property type="entry name" value="Clr5"/>
    <property type="match status" value="1"/>
</dbReference>
<dbReference type="EMBL" id="MU001495">
    <property type="protein sequence ID" value="KAF2448856.1"/>
    <property type="molecule type" value="Genomic_DNA"/>
</dbReference>
<feature type="repeat" description="ANK" evidence="3">
    <location>
        <begin position="1031"/>
        <end position="1063"/>
    </location>
</feature>
<feature type="repeat" description="ANK" evidence="3">
    <location>
        <begin position="961"/>
        <end position="993"/>
    </location>
</feature>
<evidence type="ECO:0000259" key="4">
    <source>
        <dbReference type="Pfam" id="PF14420"/>
    </source>
</evidence>
<keyword evidence="6" id="KW-1185">Reference proteome</keyword>
<dbReference type="PROSITE" id="PS50297">
    <property type="entry name" value="ANK_REP_REGION"/>
    <property type="match status" value="2"/>
</dbReference>
<dbReference type="InterPro" id="IPR025676">
    <property type="entry name" value="Clr5_dom"/>
</dbReference>
<dbReference type="Pfam" id="PF12796">
    <property type="entry name" value="Ank_2"/>
    <property type="match status" value="1"/>
</dbReference>
<feature type="repeat" description="ANK" evidence="3">
    <location>
        <begin position="996"/>
        <end position="1028"/>
    </location>
</feature>
<dbReference type="PANTHER" id="PTHR24198:SF165">
    <property type="entry name" value="ANKYRIN REPEAT-CONTAINING PROTEIN-RELATED"/>
    <property type="match status" value="1"/>
</dbReference>
<evidence type="ECO:0000256" key="3">
    <source>
        <dbReference type="PROSITE-ProRule" id="PRU00023"/>
    </source>
</evidence>
<proteinExistence type="predicted"/>
<dbReference type="AlphaFoldDB" id="A0A9P4PU56"/>
<sequence length="1157" mass="130325">MSKRKAEESMWDSHKEELHRLYETDWETLPFIIKHMKSRHGLDKSKPQYERVFKKWEFKRRNLSKKEWEFIVSRLCERESAGPRSTHVKLHGVVIPDTKIKKQRRNHEISTIDRQRLLLKVATRPVTPPGIEIYTPPISPAPQAMDLEPTLCFEPSPAPVASHGMAMTEDMQLSSADKTPWRQFLRAFSKLDISASQTSSSHSAIYAHDGGTALSLSALEQRVEDLLWARFLNEDKYIWIHPAVYDPTPFLAPRKDGRMDININSRHELSPQGNQIELLKHVVYLLSNNYNVNETAPAIVEFARDVKNREFLARLIKSGLSTAEAIAEKLLIPAAEGNNFPLLETLISSGVDINYSCDSSRYSTQMTLFGISISSANEDLFRFAIERGADPRIPVRIMHHHHSIQASPLDHAIRKANFSFVSCLLQRLEGYPEEVISTECDENSFIIAAQYGDVPILDLLISKRPRIFEGLRKKPWILYEAAALGSNIATLKALQDRGFDHRARSDQNQGSPVALALLTHNDEVADHLLRAGFNFDTYIHSTKLVDMGSLRLPHNPNTYAPIHSAIWARNIDMLHHLIAKGADPNQPGKRYPLQIAASVGNVEMVQSLLEAGACVSHAESSDVSQESVLGRGYVLGRLGGVYCTPQQDAVEKALEIGHERMFEILIQAGARLPMTASCTCNPKHGDNHEAQLHGRIWNPLLSAAKGENKKLFLRVLEIANTKGLSWMTINCILECMKVFDGGFVDDLIASNKFPLSAKVYSERLALSVKENAETTFQSILQTHKLSPKDMRKAFKQAVQLEREGMVSTFLEMGCWPDHCRDNLACFQDTILTVDHCYNASDILFDALNKRCIKSTHGTVISIMFEHYQRFASRAWELAIKGHFMKAYSTAILFEDTPIQMLAEAAGIDAVYSILRGPGWKECYVSAVQLAAEKGRYDVVNWLLDQGTDPDFLQEYVDGASRPASCLQHASRYGELSVVKRLLQKGVNVNAKPTMYYGATALQYAAITGRFDICGLLLNAGADVNAPPGDFEGRSAIEGAAEHGRMDMASYLLEVGAGAGMKGIRNTNYRRTVYRAWKHGHCALARMIHKWKAENDREYCVQDDSIEAILRAMTFETLVWVQLHTLETNFLRRYQMCHICVPDDWREEWLRGNGIGRR</sequence>
<keyword evidence="2 3" id="KW-0040">ANK repeat</keyword>
<evidence type="ECO:0000256" key="1">
    <source>
        <dbReference type="ARBA" id="ARBA00022737"/>
    </source>
</evidence>
<feature type="domain" description="Clr5" evidence="4">
    <location>
        <begin position="9"/>
        <end position="59"/>
    </location>
</feature>
<dbReference type="SUPFAM" id="SSF48403">
    <property type="entry name" value="Ankyrin repeat"/>
    <property type="match status" value="2"/>
</dbReference>
<dbReference type="OrthoDB" id="539213at2759"/>
<comment type="caution">
    <text evidence="5">The sequence shown here is derived from an EMBL/GenBank/DDBJ whole genome shotgun (WGS) entry which is preliminary data.</text>
</comment>
<dbReference type="PANTHER" id="PTHR24198">
    <property type="entry name" value="ANKYRIN REPEAT AND PROTEIN KINASE DOMAIN-CONTAINING PROTEIN"/>
    <property type="match status" value="1"/>
</dbReference>
<dbReference type="Proteomes" id="UP000799764">
    <property type="component" value="Unassembled WGS sequence"/>
</dbReference>
<accession>A0A9P4PU56</accession>
<evidence type="ECO:0000256" key="2">
    <source>
        <dbReference type="ARBA" id="ARBA00023043"/>
    </source>
</evidence>
<feature type="repeat" description="ANK" evidence="3">
    <location>
        <begin position="588"/>
        <end position="620"/>
    </location>
</feature>
<dbReference type="SMART" id="SM00248">
    <property type="entry name" value="ANK"/>
    <property type="match status" value="12"/>
</dbReference>
<feature type="repeat" description="ANK" evidence="3">
    <location>
        <begin position="557"/>
        <end position="589"/>
    </location>
</feature>
<reference evidence="5" key="1">
    <citation type="journal article" date="2020" name="Stud. Mycol.">
        <title>101 Dothideomycetes genomes: a test case for predicting lifestyles and emergence of pathogens.</title>
        <authorList>
            <person name="Haridas S."/>
            <person name="Albert R."/>
            <person name="Binder M."/>
            <person name="Bloem J."/>
            <person name="Labutti K."/>
            <person name="Salamov A."/>
            <person name="Andreopoulos B."/>
            <person name="Baker S."/>
            <person name="Barry K."/>
            <person name="Bills G."/>
            <person name="Bluhm B."/>
            <person name="Cannon C."/>
            <person name="Castanera R."/>
            <person name="Culley D."/>
            <person name="Daum C."/>
            <person name="Ezra D."/>
            <person name="Gonzalez J."/>
            <person name="Henrissat B."/>
            <person name="Kuo A."/>
            <person name="Liang C."/>
            <person name="Lipzen A."/>
            <person name="Lutzoni F."/>
            <person name="Magnuson J."/>
            <person name="Mondo S."/>
            <person name="Nolan M."/>
            <person name="Ohm R."/>
            <person name="Pangilinan J."/>
            <person name="Park H.-J."/>
            <person name="Ramirez L."/>
            <person name="Alfaro M."/>
            <person name="Sun H."/>
            <person name="Tritt A."/>
            <person name="Yoshinaga Y."/>
            <person name="Zwiers L.-H."/>
            <person name="Turgeon B."/>
            <person name="Goodwin S."/>
            <person name="Spatafora J."/>
            <person name="Crous P."/>
            <person name="Grigoriev I."/>
        </authorList>
    </citation>
    <scope>NUCLEOTIDE SEQUENCE</scope>
    <source>
        <strain evidence="5">CBS 690.94</strain>
    </source>
</reference>
<keyword evidence="1" id="KW-0677">Repeat</keyword>
<name>A0A9P4PU56_9PLEO</name>
<protein>
    <submittedName>
        <fullName evidence="5">Ankyrin</fullName>
    </submittedName>
</protein>
<dbReference type="PROSITE" id="PS50088">
    <property type="entry name" value="ANK_REPEAT"/>
    <property type="match status" value="5"/>
</dbReference>
<evidence type="ECO:0000313" key="6">
    <source>
        <dbReference type="Proteomes" id="UP000799764"/>
    </source>
</evidence>
<gene>
    <name evidence="5" type="ORF">P171DRAFT_428852</name>
</gene>
<organism evidence="5 6">
    <name type="scientific">Karstenula rhodostoma CBS 690.94</name>
    <dbReference type="NCBI Taxonomy" id="1392251"/>
    <lineage>
        <taxon>Eukaryota</taxon>
        <taxon>Fungi</taxon>
        <taxon>Dikarya</taxon>
        <taxon>Ascomycota</taxon>
        <taxon>Pezizomycotina</taxon>
        <taxon>Dothideomycetes</taxon>
        <taxon>Pleosporomycetidae</taxon>
        <taxon>Pleosporales</taxon>
        <taxon>Massarineae</taxon>
        <taxon>Didymosphaeriaceae</taxon>
        <taxon>Karstenula</taxon>
    </lineage>
</organism>
<dbReference type="InterPro" id="IPR036770">
    <property type="entry name" value="Ankyrin_rpt-contain_sf"/>
</dbReference>